<dbReference type="PROSITE" id="PS51900">
    <property type="entry name" value="CB"/>
    <property type="match status" value="1"/>
</dbReference>
<dbReference type="EMBL" id="DVOD01000070">
    <property type="protein sequence ID" value="HIU93377.1"/>
    <property type="molecule type" value="Genomic_DNA"/>
</dbReference>
<evidence type="ECO:0000259" key="8">
    <source>
        <dbReference type="PROSITE" id="PS51900"/>
    </source>
</evidence>
<gene>
    <name evidence="9" type="ORF">IAD26_09645</name>
</gene>
<dbReference type="InterPro" id="IPR011010">
    <property type="entry name" value="DNA_brk_join_enz"/>
</dbReference>
<reference evidence="9" key="1">
    <citation type="submission" date="2020-10" db="EMBL/GenBank/DDBJ databases">
        <authorList>
            <person name="Gilroy R."/>
        </authorList>
    </citation>
    <scope>NUCLEOTIDE SEQUENCE</scope>
    <source>
        <strain evidence="9">CHK154-7741</strain>
    </source>
</reference>
<evidence type="ECO:0000256" key="2">
    <source>
        <dbReference type="ARBA" id="ARBA00008857"/>
    </source>
</evidence>
<evidence type="ECO:0000256" key="4">
    <source>
        <dbReference type="ARBA" id="ARBA00023125"/>
    </source>
</evidence>
<dbReference type="InterPro" id="IPR010998">
    <property type="entry name" value="Integrase_recombinase_N"/>
</dbReference>
<dbReference type="AlphaFoldDB" id="A0A9D1N1H0"/>
<keyword evidence="3" id="KW-0229">DNA integration</keyword>
<dbReference type="Gene3D" id="1.10.150.130">
    <property type="match status" value="1"/>
</dbReference>
<comment type="function">
    <text evidence="1">Site-specific tyrosine recombinase, which acts by catalyzing the cutting and rejoining of the recombining DNA molecules.</text>
</comment>
<evidence type="ECO:0000313" key="9">
    <source>
        <dbReference type="EMBL" id="HIU93377.1"/>
    </source>
</evidence>
<proteinExistence type="inferred from homology"/>
<dbReference type="GO" id="GO:0003677">
    <property type="term" value="F:DNA binding"/>
    <property type="evidence" value="ECO:0007669"/>
    <property type="project" value="UniProtKB-UniRule"/>
</dbReference>
<name>A0A9D1N1H0_9CLOT</name>
<evidence type="ECO:0000256" key="6">
    <source>
        <dbReference type="PROSITE-ProRule" id="PRU01248"/>
    </source>
</evidence>
<dbReference type="Pfam" id="PF00589">
    <property type="entry name" value="Phage_integrase"/>
    <property type="match status" value="1"/>
</dbReference>
<dbReference type="PANTHER" id="PTHR30349">
    <property type="entry name" value="PHAGE INTEGRASE-RELATED"/>
    <property type="match status" value="1"/>
</dbReference>
<reference evidence="9" key="2">
    <citation type="journal article" date="2021" name="PeerJ">
        <title>Extensive microbial diversity within the chicken gut microbiome revealed by metagenomics and culture.</title>
        <authorList>
            <person name="Gilroy R."/>
            <person name="Ravi A."/>
            <person name="Getino M."/>
            <person name="Pursley I."/>
            <person name="Horton D.L."/>
            <person name="Alikhan N.F."/>
            <person name="Baker D."/>
            <person name="Gharbi K."/>
            <person name="Hall N."/>
            <person name="Watson M."/>
            <person name="Adriaenssens E.M."/>
            <person name="Foster-Nyarko E."/>
            <person name="Jarju S."/>
            <person name="Secka A."/>
            <person name="Antonio M."/>
            <person name="Oren A."/>
            <person name="Chaudhuri R.R."/>
            <person name="La Ragione R."/>
            <person name="Hildebrand F."/>
            <person name="Pallen M.J."/>
        </authorList>
    </citation>
    <scope>NUCLEOTIDE SEQUENCE</scope>
    <source>
        <strain evidence="9">CHK154-7741</strain>
    </source>
</reference>
<dbReference type="InterPro" id="IPR028259">
    <property type="entry name" value="AP2-like_int_N"/>
</dbReference>
<sequence length="371" mass="42587">MIAAIRKNPKTGNWEFDYKDLQGRRKTKKGFKTKEEAQKAQSKLTEELSNGICTIDSKITFREAAETFMRLHVEVNCKPSTSDGYEGYLKNHLNPFFGDMKLVDITPIMVKEFIKQKLETGRVNSTVNKYTKLMSEIYSFMIDNDVVNKNPLARIKALKETKNDKIRALSTEEVQVLLSKTKQVYPDFYPLLFTALFTGMRQGEILGLTWDSINWIKGKIKIDKNYTHGRVGTPKTNKIRYVDISNELAKVLKEWRLACPHSDLDLVFPNSEGLHFDANNMLKRRFKPALRRAGIEEIRFHDLRHTYASLLLANGAPMKYVQSQLGHASITMTMDLYTHLLPEVNDKCVNLLNNIVNTTVATQEKIVRFGT</sequence>
<dbReference type="PROSITE" id="PS51898">
    <property type="entry name" value="TYR_RECOMBINASE"/>
    <property type="match status" value="1"/>
</dbReference>
<dbReference type="GO" id="GO:0006310">
    <property type="term" value="P:DNA recombination"/>
    <property type="evidence" value="ECO:0007669"/>
    <property type="project" value="UniProtKB-KW"/>
</dbReference>
<evidence type="ECO:0000256" key="3">
    <source>
        <dbReference type="ARBA" id="ARBA00022908"/>
    </source>
</evidence>
<evidence type="ECO:0000259" key="7">
    <source>
        <dbReference type="PROSITE" id="PS51898"/>
    </source>
</evidence>
<evidence type="ECO:0000256" key="5">
    <source>
        <dbReference type="ARBA" id="ARBA00023172"/>
    </source>
</evidence>
<organism evidence="9 10">
    <name type="scientific">Candidatus Limenecus avicola</name>
    <dbReference type="NCBI Taxonomy" id="2840847"/>
    <lineage>
        <taxon>Bacteria</taxon>
        <taxon>Bacillati</taxon>
        <taxon>Bacillota</taxon>
        <taxon>Clostridia</taxon>
        <taxon>Eubacteriales</taxon>
        <taxon>Clostridiaceae</taxon>
        <taxon>Clostridiaceae incertae sedis</taxon>
        <taxon>Candidatus Limenecus</taxon>
    </lineage>
</organism>
<keyword evidence="4 6" id="KW-0238">DNA-binding</keyword>
<comment type="caution">
    <text evidence="9">The sequence shown here is derived from an EMBL/GenBank/DDBJ whole genome shotgun (WGS) entry which is preliminary data.</text>
</comment>
<dbReference type="InterPro" id="IPR004107">
    <property type="entry name" value="Integrase_SAM-like_N"/>
</dbReference>
<dbReference type="PANTHER" id="PTHR30349:SF64">
    <property type="entry name" value="PROPHAGE INTEGRASE INTD-RELATED"/>
    <property type="match status" value="1"/>
</dbReference>
<feature type="domain" description="Core-binding (CB)" evidence="8">
    <location>
        <begin position="59"/>
        <end position="142"/>
    </location>
</feature>
<dbReference type="InterPro" id="IPR002104">
    <property type="entry name" value="Integrase_catalytic"/>
</dbReference>
<dbReference type="Pfam" id="PF14657">
    <property type="entry name" value="Arm-DNA-bind_4"/>
    <property type="match status" value="1"/>
</dbReference>
<dbReference type="SUPFAM" id="SSF56349">
    <property type="entry name" value="DNA breaking-rejoining enzymes"/>
    <property type="match status" value="1"/>
</dbReference>
<keyword evidence="5" id="KW-0233">DNA recombination</keyword>
<dbReference type="InterPro" id="IPR013762">
    <property type="entry name" value="Integrase-like_cat_sf"/>
</dbReference>
<dbReference type="Proteomes" id="UP000886748">
    <property type="component" value="Unassembled WGS sequence"/>
</dbReference>
<dbReference type="CDD" id="cd01189">
    <property type="entry name" value="INT_ICEBs1_C_like"/>
    <property type="match status" value="1"/>
</dbReference>
<dbReference type="GO" id="GO:0015074">
    <property type="term" value="P:DNA integration"/>
    <property type="evidence" value="ECO:0007669"/>
    <property type="project" value="UniProtKB-KW"/>
</dbReference>
<accession>A0A9D1N1H0</accession>
<dbReference type="InterPro" id="IPR050090">
    <property type="entry name" value="Tyrosine_recombinase_XerCD"/>
</dbReference>
<dbReference type="InterPro" id="IPR044068">
    <property type="entry name" value="CB"/>
</dbReference>
<feature type="domain" description="Tyr recombinase" evidence="7">
    <location>
        <begin position="164"/>
        <end position="350"/>
    </location>
</feature>
<protein>
    <submittedName>
        <fullName evidence="9">Site-specific integrase</fullName>
    </submittedName>
</protein>
<dbReference type="Gene3D" id="1.10.443.10">
    <property type="entry name" value="Intergrase catalytic core"/>
    <property type="match status" value="1"/>
</dbReference>
<evidence type="ECO:0000256" key="1">
    <source>
        <dbReference type="ARBA" id="ARBA00003283"/>
    </source>
</evidence>
<comment type="similarity">
    <text evidence="2">Belongs to the 'phage' integrase family.</text>
</comment>
<dbReference type="Pfam" id="PF14659">
    <property type="entry name" value="Phage_int_SAM_3"/>
    <property type="match status" value="1"/>
</dbReference>
<evidence type="ECO:0000313" key="10">
    <source>
        <dbReference type="Proteomes" id="UP000886748"/>
    </source>
</evidence>